<dbReference type="PROSITE" id="PS51526">
    <property type="entry name" value="RFX_DBD"/>
    <property type="match status" value="1"/>
</dbReference>
<gene>
    <name evidence="6" type="primary">RSC9</name>
    <name evidence="6" type="ORF">FIM1_3838</name>
</gene>
<dbReference type="Proteomes" id="UP000422736">
    <property type="component" value="Chromosome 6"/>
</dbReference>
<keyword evidence="2" id="KW-0805">Transcription regulation</keyword>
<feature type="domain" description="RFX-type winged-helix" evidence="5">
    <location>
        <begin position="380"/>
        <end position="461"/>
    </location>
</feature>
<name>A0ABX6F159_KLUMA</name>
<organism evidence="6 7">
    <name type="scientific">Kluyveromyces marxianus</name>
    <name type="common">Yeast</name>
    <name type="synonym">Candida kefyr</name>
    <dbReference type="NCBI Taxonomy" id="4911"/>
    <lineage>
        <taxon>Eukaryota</taxon>
        <taxon>Fungi</taxon>
        <taxon>Dikarya</taxon>
        <taxon>Ascomycota</taxon>
        <taxon>Saccharomycotina</taxon>
        <taxon>Saccharomycetes</taxon>
        <taxon>Saccharomycetales</taxon>
        <taxon>Saccharomycetaceae</taxon>
        <taxon>Kluyveromyces</taxon>
    </lineage>
</organism>
<keyword evidence="7" id="KW-1185">Reference proteome</keyword>
<evidence type="ECO:0000256" key="2">
    <source>
        <dbReference type="ARBA" id="ARBA00023015"/>
    </source>
</evidence>
<dbReference type="PANTHER" id="PTHR22970">
    <property type="entry name" value="AT-RICH INTERACTIVE DOMAIN-CONTAINING PROTEIN 2"/>
    <property type="match status" value="1"/>
</dbReference>
<accession>A0ABX6F159</accession>
<sequence length="564" mass="63275">MSSNSATPVISTEAESVIPGLHSLPATQLNITREQTNGITPKPGAGLQHTLGSLQIFQHLPVNAKLGVDDLTRTKMGLLSGVDEEVKFALKRCLKYSVSAPYVLRLSENHDLLSIIIPFVTACREYIPQLVGPVSNQALEALQKGSTTMLLLRNLAQDSDNTSILANDIELKSFVLFILEWANTFNSEKSPIFQSHTSYFSELLIYTLDLMEAISSYIAPAKKDDLYFQNLCLIFRYTKDRYCVISILRSLSRLLVRSKSDEESAADNLDDGILNKIVQNLLIDRDEELIIASLDFLYQYILPGSERIRRLLSQRERYDILTTMLPVLLVYRVQTPDYQSLANTHIKLIKRVKPTPPAHAPELPKGLLKELFELNEPMRATSWLKCCFERSPNAEVTQILLWKTYEQTFSEQVKQTDRKLITAVDFIKNVSNALPGASALVVVDEATSKKKFVIRGIQPRRKALTIDEANKDISQTRIVQSDSESDGYESTTEASQIKLPDIQFPNKLSEVSKASASFLSLLSNDTTESVLQFIRDTKPAILHRTADVPPLNEVLADFIHSTSI</sequence>
<dbReference type="EMBL" id="CP015059">
    <property type="protein sequence ID" value="QGN17107.1"/>
    <property type="molecule type" value="Genomic_DNA"/>
</dbReference>
<keyword evidence="4" id="KW-0539">Nucleus</keyword>
<evidence type="ECO:0000256" key="4">
    <source>
        <dbReference type="ARBA" id="ARBA00023242"/>
    </source>
</evidence>
<evidence type="ECO:0000256" key="1">
    <source>
        <dbReference type="ARBA" id="ARBA00022853"/>
    </source>
</evidence>
<dbReference type="PANTHER" id="PTHR22970:SF14">
    <property type="entry name" value="AT-RICH INTERACTIVE DOMAIN-CONTAINING PROTEIN 2"/>
    <property type="match status" value="1"/>
</dbReference>
<dbReference type="InterPro" id="IPR052406">
    <property type="entry name" value="Chromatin_Remodeling_Comp"/>
</dbReference>
<keyword evidence="3" id="KW-0804">Transcription</keyword>
<evidence type="ECO:0000256" key="3">
    <source>
        <dbReference type="ARBA" id="ARBA00023163"/>
    </source>
</evidence>
<dbReference type="InterPro" id="IPR003150">
    <property type="entry name" value="DNA-bd_RFX"/>
</dbReference>
<evidence type="ECO:0000313" key="7">
    <source>
        <dbReference type="Proteomes" id="UP000422736"/>
    </source>
</evidence>
<evidence type="ECO:0000313" key="6">
    <source>
        <dbReference type="EMBL" id="QGN17107.1"/>
    </source>
</evidence>
<keyword evidence="1" id="KW-0156">Chromatin regulator</keyword>
<protein>
    <submittedName>
        <fullName evidence="6">Chromatin structure-remodeling complex subunit RSC9</fullName>
    </submittedName>
</protein>
<reference evidence="6 7" key="2">
    <citation type="submission" date="2019-11" db="EMBL/GenBank/DDBJ databases">
        <authorList>
            <person name="Lu H."/>
        </authorList>
    </citation>
    <scope>NUCLEOTIDE SEQUENCE [LARGE SCALE GENOMIC DNA]</scope>
    <source>
        <strain evidence="6 7">FIM1</strain>
    </source>
</reference>
<reference evidence="6 7" key="1">
    <citation type="submission" date="2016-03" db="EMBL/GenBank/DDBJ databases">
        <title>How can Kluyveromyces marxianus grow so fast - potential evolutionary course in Saccharomyces Complex revealed by comparative genomics.</title>
        <authorList>
            <person name="Mo W."/>
            <person name="Lu W."/>
            <person name="Yang X."/>
            <person name="Qi J."/>
            <person name="Lv H."/>
        </authorList>
    </citation>
    <scope>NUCLEOTIDE SEQUENCE [LARGE SCALE GENOMIC DNA]</scope>
    <source>
        <strain evidence="6 7">FIM1</strain>
    </source>
</reference>
<proteinExistence type="predicted"/>
<evidence type="ECO:0000259" key="5">
    <source>
        <dbReference type="PROSITE" id="PS51526"/>
    </source>
</evidence>